<evidence type="ECO:0000313" key="3">
    <source>
        <dbReference type="Proteomes" id="UP001212152"/>
    </source>
</evidence>
<name>A0AAD5XSQ2_9FUNG</name>
<feature type="region of interest" description="Disordered" evidence="1">
    <location>
        <begin position="1"/>
        <end position="34"/>
    </location>
</feature>
<protein>
    <recommendedName>
        <fullName evidence="4">BTB domain-containing protein</fullName>
    </recommendedName>
</protein>
<feature type="compositionally biased region" description="Polar residues" evidence="1">
    <location>
        <begin position="1"/>
        <end position="24"/>
    </location>
</feature>
<evidence type="ECO:0000256" key="1">
    <source>
        <dbReference type="SAM" id="MobiDB-lite"/>
    </source>
</evidence>
<keyword evidence="3" id="KW-1185">Reference proteome</keyword>
<proteinExistence type="predicted"/>
<evidence type="ECO:0008006" key="4">
    <source>
        <dbReference type="Google" id="ProtNLM"/>
    </source>
</evidence>
<feature type="region of interest" description="Disordered" evidence="1">
    <location>
        <begin position="229"/>
        <end position="256"/>
    </location>
</feature>
<sequence>MTTLFNPRSANRQSFTSETDSSNNDIEDTSTKPVTITPGVTRNTVFKNHNVVVVVNKRYAFRLHWEYLMRVPYFKALAHFEKEEAEVIEISLPNPDKANILMLIAYIYALPDDYDEAQVTTLIPSVTTSDPLRKGILRNLSSPTQLLPTLVNGSYLSHASVVKTCHEAISAFSSVACIRELPGLSFPELSAPQFGDILTVFIGWELAEFVDWMEVWRCMLAWVGNSRGVKNNDNDDNNNEIETENEDQNGNNVKDENPAENLCLAIDTLTPLLTARFLTIEDLSDLYAEQPGAALLCMHVLLAPRPDPEMWRLAIDHVLPLPPLAVLHAEKEESFVRLFPNARTSQRVQFGPKNFWNIDYEGYSSVKVTLSGPMRWTGPKPTPLTYWAVAVTDGHDKIAEIKKGRLKATDLSRSNAQELHHFMITPIQCKLLLWVRLVHLKEGVSVR</sequence>
<comment type="caution">
    <text evidence="2">The sequence shown here is derived from an EMBL/GenBank/DDBJ whole genome shotgun (WGS) entry which is preliminary data.</text>
</comment>
<dbReference type="Proteomes" id="UP001212152">
    <property type="component" value="Unassembled WGS sequence"/>
</dbReference>
<gene>
    <name evidence="2" type="ORF">HDU87_001379</name>
</gene>
<dbReference type="EMBL" id="JADGJQ010000013">
    <property type="protein sequence ID" value="KAJ3181250.1"/>
    <property type="molecule type" value="Genomic_DNA"/>
</dbReference>
<organism evidence="2 3">
    <name type="scientific">Geranomyces variabilis</name>
    <dbReference type="NCBI Taxonomy" id="109894"/>
    <lineage>
        <taxon>Eukaryota</taxon>
        <taxon>Fungi</taxon>
        <taxon>Fungi incertae sedis</taxon>
        <taxon>Chytridiomycota</taxon>
        <taxon>Chytridiomycota incertae sedis</taxon>
        <taxon>Chytridiomycetes</taxon>
        <taxon>Spizellomycetales</taxon>
        <taxon>Powellomycetaceae</taxon>
        <taxon>Geranomyces</taxon>
    </lineage>
</organism>
<feature type="compositionally biased region" description="Acidic residues" evidence="1">
    <location>
        <begin position="234"/>
        <end position="247"/>
    </location>
</feature>
<reference evidence="2" key="1">
    <citation type="submission" date="2020-05" db="EMBL/GenBank/DDBJ databases">
        <title>Phylogenomic resolution of chytrid fungi.</title>
        <authorList>
            <person name="Stajich J.E."/>
            <person name="Amses K."/>
            <person name="Simmons R."/>
            <person name="Seto K."/>
            <person name="Myers J."/>
            <person name="Bonds A."/>
            <person name="Quandt C.A."/>
            <person name="Barry K."/>
            <person name="Liu P."/>
            <person name="Grigoriev I."/>
            <person name="Longcore J.E."/>
            <person name="James T.Y."/>
        </authorList>
    </citation>
    <scope>NUCLEOTIDE SEQUENCE</scope>
    <source>
        <strain evidence="2">JEL0379</strain>
    </source>
</reference>
<accession>A0AAD5XSQ2</accession>
<dbReference type="AlphaFoldDB" id="A0AAD5XSQ2"/>
<evidence type="ECO:0000313" key="2">
    <source>
        <dbReference type="EMBL" id="KAJ3181250.1"/>
    </source>
</evidence>